<evidence type="ECO:0000313" key="2">
    <source>
        <dbReference type="Proteomes" id="UP000256629"/>
    </source>
</evidence>
<sequence length="150" mass="17305">MKSFLITVFFFISLLSFSQDNHIVKTEDGRRVLLKADFTWEYIDLVKPQATKQEETQKLESSNETVCNLPLDFEEPNLDKKIQNQLKKGRATIEHVKKKVAKDFKCDVEDVILLSVKETKASGNYDFCVKGTKVTYKRSGHNIAKKLNIF</sequence>
<proteinExistence type="predicted"/>
<dbReference type="OrthoDB" id="1444001at2"/>
<name>A0A3D9HGZ8_9FLAO</name>
<dbReference type="AlphaFoldDB" id="A0A3D9HGZ8"/>
<protein>
    <submittedName>
        <fullName evidence="1">Uncharacterized protein DUF3157</fullName>
    </submittedName>
</protein>
<evidence type="ECO:0000313" key="1">
    <source>
        <dbReference type="EMBL" id="RED48767.1"/>
    </source>
</evidence>
<dbReference type="RefSeq" id="WP_116040151.1">
    <property type="nucleotide sequence ID" value="NZ_QRDX01000003.1"/>
</dbReference>
<dbReference type="Pfam" id="PF11355">
    <property type="entry name" value="DUF3157"/>
    <property type="match status" value="1"/>
</dbReference>
<dbReference type="EMBL" id="QRDX01000003">
    <property type="protein sequence ID" value="RED48767.1"/>
    <property type="molecule type" value="Genomic_DNA"/>
</dbReference>
<organism evidence="1 2">
    <name type="scientific">Seonamhaeicola aphaedonensis</name>
    <dbReference type="NCBI Taxonomy" id="1461338"/>
    <lineage>
        <taxon>Bacteria</taxon>
        <taxon>Pseudomonadati</taxon>
        <taxon>Bacteroidota</taxon>
        <taxon>Flavobacteriia</taxon>
        <taxon>Flavobacteriales</taxon>
        <taxon>Flavobacteriaceae</taxon>
    </lineage>
</organism>
<gene>
    <name evidence="1" type="ORF">DFQ02_10397</name>
</gene>
<dbReference type="Proteomes" id="UP000256629">
    <property type="component" value="Unassembled WGS sequence"/>
</dbReference>
<reference evidence="1 2" key="1">
    <citation type="submission" date="2018-07" db="EMBL/GenBank/DDBJ databases">
        <title>Genomic Encyclopedia of Type Strains, Phase III (KMG-III): the genomes of soil and plant-associated and newly described type strains.</title>
        <authorList>
            <person name="Whitman W."/>
        </authorList>
    </citation>
    <scope>NUCLEOTIDE SEQUENCE [LARGE SCALE GENOMIC DNA]</scope>
    <source>
        <strain evidence="1 2">CECT 8487</strain>
    </source>
</reference>
<comment type="caution">
    <text evidence="1">The sequence shown here is derived from an EMBL/GenBank/DDBJ whole genome shotgun (WGS) entry which is preliminary data.</text>
</comment>
<dbReference type="InterPro" id="IPR021501">
    <property type="entry name" value="DUF3157"/>
</dbReference>
<keyword evidence="2" id="KW-1185">Reference proteome</keyword>
<accession>A0A3D9HGZ8</accession>